<dbReference type="GO" id="GO:0140266">
    <property type="term" value="C:Woronin body"/>
    <property type="evidence" value="ECO:0007669"/>
    <property type="project" value="UniProtKB-ARBA"/>
</dbReference>
<dbReference type="Gene3D" id="2.40.50.140">
    <property type="entry name" value="Nucleic acid-binding proteins"/>
    <property type="match status" value="1"/>
</dbReference>
<dbReference type="EMBL" id="MU864354">
    <property type="protein sequence ID" value="KAK4192545.1"/>
    <property type="molecule type" value="Genomic_DNA"/>
</dbReference>
<evidence type="ECO:0000256" key="11">
    <source>
        <dbReference type="ARBA" id="ARBA00026080"/>
    </source>
</evidence>
<dbReference type="InterPro" id="IPR048670">
    <property type="entry name" value="IF5A-like_N"/>
</dbReference>
<dbReference type="SUPFAM" id="SSF54001">
    <property type="entry name" value="Cysteine proteinases"/>
    <property type="match status" value="1"/>
</dbReference>
<dbReference type="InterPro" id="IPR014722">
    <property type="entry name" value="Rib_uL2_dom2"/>
</dbReference>
<protein>
    <recommendedName>
        <fullName evidence="12">Bleomycin hydrolase</fullName>
        <ecNumber evidence="4">3.4.22.40</ecNumber>
    </recommendedName>
    <alternativeName>
        <fullName evidence="12">Bleomycin hydrolase</fullName>
    </alternativeName>
    <alternativeName>
        <fullName evidence="5">Cysteine proteinase 1, mitochondrial</fullName>
    </alternativeName>
    <alternativeName>
        <fullName evidence="15">Homocysteine-thiolactonase</fullName>
    </alternativeName>
    <alternativeName>
        <fullName evidence="13">Leucine aminopeptidase 3</fullName>
    </alternativeName>
    <alternativeName>
        <fullName evidence="14">Y3</fullName>
    </alternativeName>
</protein>
<comment type="caution">
    <text evidence="20">The sequence shown here is derived from an EMBL/GenBank/DDBJ whole genome shotgun (WGS) entry which is preliminary data.</text>
</comment>
<name>A0AAN6X466_9PEZI</name>
<reference evidence="20" key="1">
    <citation type="journal article" date="2023" name="Mol. Phylogenet. Evol.">
        <title>Genome-scale phylogeny and comparative genomics of the fungal order Sordariales.</title>
        <authorList>
            <person name="Hensen N."/>
            <person name="Bonometti L."/>
            <person name="Westerberg I."/>
            <person name="Brannstrom I.O."/>
            <person name="Guillou S."/>
            <person name="Cros-Aarteil S."/>
            <person name="Calhoun S."/>
            <person name="Haridas S."/>
            <person name="Kuo A."/>
            <person name="Mondo S."/>
            <person name="Pangilinan J."/>
            <person name="Riley R."/>
            <person name="LaButti K."/>
            <person name="Andreopoulos B."/>
            <person name="Lipzen A."/>
            <person name="Chen C."/>
            <person name="Yan M."/>
            <person name="Daum C."/>
            <person name="Ng V."/>
            <person name="Clum A."/>
            <person name="Steindorff A."/>
            <person name="Ohm R.A."/>
            <person name="Martin F."/>
            <person name="Silar P."/>
            <person name="Natvig D.O."/>
            <person name="Lalanne C."/>
            <person name="Gautier V."/>
            <person name="Ament-Velasquez S.L."/>
            <person name="Kruys A."/>
            <person name="Hutchinson M.I."/>
            <person name="Powell A.J."/>
            <person name="Barry K."/>
            <person name="Miller A.N."/>
            <person name="Grigoriev I.V."/>
            <person name="Debuchy R."/>
            <person name="Gladieux P."/>
            <person name="Hiltunen Thoren M."/>
            <person name="Johannesson H."/>
        </authorList>
    </citation>
    <scope>NUCLEOTIDE SEQUENCE</scope>
    <source>
        <strain evidence="20">PSN309</strain>
    </source>
</reference>
<evidence type="ECO:0000313" key="21">
    <source>
        <dbReference type="Proteomes" id="UP001302126"/>
    </source>
</evidence>
<comment type="subunit">
    <text evidence="11">Homohexamer. Binds to nucleic acids. Binds single-stranded DNA and RNA with higher affinity than double-stranded DNA.</text>
</comment>
<evidence type="ECO:0000256" key="3">
    <source>
        <dbReference type="ARBA" id="ARBA00004496"/>
    </source>
</evidence>
<dbReference type="Pfam" id="PF21485">
    <property type="entry name" value="IF5A-like_N"/>
    <property type="match status" value="1"/>
</dbReference>
<dbReference type="GO" id="GO:0070005">
    <property type="term" value="F:cysteine-type aminopeptidase activity"/>
    <property type="evidence" value="ECO:0007669"/>
    <property type="project" value="InterPro"/>
</dbReference>
<proteinExistence type="inferred from homology"/>
<evidence type="ECO:0000256" key="15">
    <source>
        <dbReference type="ARBA" id="ARBA00032353"/>
    </source>
</evidence>
<evidence type="ECO:0000256" key="13">
    <source>
        <dbReference type="ARBA" id="ARBA00031564"/>
    </source>
</evidence>
<dbReference type="FunFam" id="3.90.70.10:FF:000021">
    <property type="entry name" value="Bleomycin hydrolase"/>
    <property type="match status" value="1"/>
</dbReference>
<feature type="compositionally biased region" description="Low complexity" evidence="17">
    <location>
        <begin position="247"/>
        <end position="257"/>
    </location>
</feature>
<evidence type="ECO:0000256" key="5">
    <source>
        <dbReference type="ARBA" id="ARBA00016900"/>
    </source>
</evidence>
<dbReference type="GO" id="GO:0003746">
    <property type="term" value="F:translation elongation factor activity"/>
    <property type="evidence" value="ECO:0007669"/>
    <property type="project" value="InterPro"/>
</dbReference>
<comment type="function">
    <text evidence="10">The normal physiological role of the enzyme is unknown, but it is not essential for the viability of yeast cells. Has aminopeptidase activity, shortening substrate peptides sequentially by 1 amino acid. Has bleomycin hydrolase activity, which can protect the cell from the toxic effects of bleomycin. Has homocysteine-thiolactonase activity, protecting the cell against homocysteine toxicity. Acts as a repressor in the GAL4 regulatory system, but this does not require either the peptidase or nucleic acid-binding activities.</text>
</comment>
<dbReference type="Pfam" id="PF01287">
    <property type="entry name" value="eIF-5a"/>
    <property type="match status" value="1"/>
</dbReference>
<evidence type="ECO:0000256" key="2">
    <source>
        <dbReference type="ARBA" id="ARBA00004431"/>
    </source>
</evidence>
<reference evidence="20" key="2">
    <citation type="submission" date="2023-05" db="EMBL/GenBank/DDBJ databases">
        <authorList>
            <consortium name="Lawrence Berkeley National Laboratory"/>
            <person name="Steindorff A."/>
            <person name="Hensen N."/>
            <person name="Bonometti L."/>
            <person name="Westerberg I."/>
            <person name="Brannstrom I.O."/>
            <person name="Guillou S."/>
            <person name="Cros-Aarteil S."/>
            <person name="Calhoun S."/>
            <person name="Haridas S."/>
            <person name="Kuo A."/>
            <person name="Mondo S."/>
            <person name="Pangilinan J."/>
            <person name="Riley R."/>
            <person name="Labutti K."/>
            <person name="Andreopoulos B."/>
            <person name="Lipzen A."/>
            <person name="Chen C."/>
            <person name="Yanf M."/>
            <person name="Daum C."/>
            <person name="Ng V."/>
            <person name="Clum A."/>
            <person name="Ohm R."/>
            <person name="Martin F."/>
            <person name="Silar P."/>
            <person name="Natvig D."/>
            <person name="Lalanne C."/>
            <person name="Gautier V."/>
            <person name="Ament-Velasquez S.L."/>
            <person name="Kruys A."/>
            <person name="Hutchinson M.I."/>
            <person name="Powell A.J."/>
            <person name="Barry K."/>
            <person name="Miller A.N."/>
            <person name="Grigoriev I.V."/>
            <person name="Debuchy R."/>
            <person name="Gladieux P."/>
            <person name="Thoren M.H."/>
            <person name="Johannesson H."/>
        </authorList>
    </citation>
    <scope>NUCLEOTIDE SEQUENCE</scope>
    <source>
        <strain evidence="20">PSN309</strain>
    </source>
</reference>
<feature type="domain" description="Translation initiation factor 5A C-terminal" evidence="18">
    <location>
        <begin position="396"/>
        <end position="461"/>
    </location>
</feature>
<dbReference type="InterPro" id="IPR008991">
    <property type="entry name" value="Translation_prot_SH3-like_sf"/>
</dbReference>
<dbReference type="GO" id="GO:0030428">
    <property type="term" value="C:cell septum"/>
    <property type="evidence" value="ECO:0007669"/>
    <property type="project" value="UniProtKB-SubCell"/>
</dbReference>
<dbReference type="EC" id="3.4.22.40" evidence="4"/>
<dbReference type="GO" id="GO:0009636">
    <property type="term" value="P:response to toxic substance"/>
    <property type="evidence" value="ECO:0007669"/>
    <property type="project" value="TreeGrafter"/>
</dbReference>
<dbReference type="GO" id="GO:0045901">
    <property type="term" value="P:positive regulation of translational elongation"/>
    <property type="evidence" value="ECO:0007669"/>
    <property type="project" value="InterPro"/>
</dbReference>
<evidence type="ECO:0000256" key="17">
    <source>
        <dbReference type="SAM" id="MobiDB-lite"/>
    </source>
</evidence>
<dbReference type="GO" id="GO:0006508">
    <property type="term" value="P:proteolysis"/>
    <property type="evidence" value="ECO:0007669"/>
    <property type="project" value="UniProtKB-KW"/>
</dbReference>
<dbReference type="InterPro" id="IPR000169">
    <property type="entry name" value="Pept_cys_AS"/>
</dbReference>
<feature type="region of interest" description="Disordered" evidence="17">
    <location>
        <begin position="245"/>
        <end position="264"/>
    </location>
</feature>
<organism evidence="20 21">
    <name type="scientific">Podospora australis</name>
    <dbReference type="NCBI Taxonomy" id="1536484"/>
    <lineage>
        <taxon>Eukaryota</taxon>
        <taxon>Fungi</taxon>
        <taxon>Dikarya</taxon>
        <taxon>Ascomycota</taxon>
        <taxon>Pezizomycotina</taxon>
        <taxon>Sordariomycetes</taxon>
        <taxon>Sordariomycetidae</taxon>
        <taxon>Sordariales</taxon>
        <taxon>Podosporaceae</taxon>
        <taxon>Podospora</taxon>
    </lineage>
</organism>
<accession>A0AAN6X466</accession>
<dbReference type="InterPro" id="IPR012340">
    <property type="entry name" value="NA-bd_OB-fold"/>
</dbReference>
<dbReference type="GO" id="GO:0004197">
    <property type="term" value="F:cysteine-type endopeptidase activity"/>
    <property type="evidence" value="ECO:0007669"/>
    <property type="project" value="UniProtKB-EC"/>
</dbReference>
<keyword evidence="21" id="KW-1185">Reference proteome</keyword>
<dbReference type="InterPro" id="IPR037318">
    <property type="entry name" value="Hex1_S1"/>
</dbReference>
<dbReference type="CDD" id="cd04469">
    <property type="entry name" value="S1_Hex1"/>
    <property type="match status" value="1"/>
</dbReference>
<dbReference type="PROSITE" id="PS00139">
    <property type="entry name" value="THIOL_PROTEASE_CYS"/>
    <property type="match status" value="1"/>
</dbReference>
<dbReference type="PANTHER" id="PTHR10363">
    <property type="entry name" value="BLEOMYCIN HYDROLASE"/>
    <property type="match status" value="1"/>
</dbReference>
<keyword evidence="7" id="KW-0645">Protease</keyword>
<evidence type="ECO:0000256" key="6">
    <source>
        <dbReference type="ARBA" id="ARBA00022490"/>
    </source>
</evidence>
<evidence type="ECO:0000256" key="16">
    <source>
        <dbReference type="ARBA" id="ARBA00061629"/>
    </source>
</evidence>
<evidence type="ECO:0000256" key="14">
    <source>
        <dbReference type="ARBA" id="ARBA00031859"/>
    </source>
</evidence>
<dbReference type="GO" id="GO:0045905">
    <property type="term" value="P:positive regulation of translational termination"/>
    <property type="evidence" value="ECO:0007669"/>
    <property type="project" value="InterPro"/>
</dbReference>
<dbReference type="Gene3D" id="2.30.30.30">
    <property type="match status" value="1"/>
</dbReference>
<dbReference type="InterPro" id="IPR020189">
    <property type="entry name" value="IF5A_C"/>
</dbReference>
<dbReference type="Proteomes" id="UP001302126">
    <property type="component" value="Unassembled WGS sequence"/>
</dbReference>
<dbReference type="Gene3D" id="3.90.70.10">
    <property type="entry name" value="Cysteine proteinases"/>
    <property type="match status" value="1"/>
</dbReference>
<evidence type="ECO:0000256" key="12">
    <source>
        <dbReference type="ARBA" id="ARBA00030627"/>
    </source>
</evidence>
<dbReference type="GO" id="GO:0043022">
    <property type="term" value="F:ribosome binding"/>
    <property type="evidence" value="ECO:0007669"/>
    <property type="project" value="InterPro"/>
</dbReference>
<keyword evidence="8" id="KW-0378">Hydrolase</keyword>
<evidence type="ECO:0000256" key="8">
    <source>
        <dbReference type="ARBA" id="ARBA00022801"/>
    </source>
</evidence>
<dbReference type="AlphaFoldDB" id="A0AAN6X466"/>
<comment type="catalytic activity">
    <reaction evidence="1">
        <text>Inactivates bleomycin B2 (a cytotoxic glycometallopeptide) by hydrolysis of a carboxyamide bond of beta-aminoalanine, but also shows general aminopeptidase activity. The specificity varies somewhat with source, but amino acid arylamides of Met, Leu and Ala are preferred.</text>
        <dbReference type="EC" id="3.4.22.40"/>
    </reaction>
</comment>
<sequence length="991" mass="110882">MGRGPTTIVNLDFEARVPVPFSIFPSSYRESETATQTQHVHEELKIEVPHAGLVGQHSSFPAPAPAPLPPREEVPARFEEEVRITRDEERHHRPGTHKEFHFHKEVVNRPQPPPPSYPESRIELDDRRSNIDVAESEYRARVQPSYRKEVTVDVHSHHHHHHTKAPKQIAYYNETTVDVPAPRPSKAHSRVADDFTVDVVAPRPAYKETSFRVSKSTVDDSPLPRATVHKDIKIYKETVDAPRYVPSSVSSASSSSSKAHQSKMGYYDEDGTHHSFRQEIHKGLHKGLHKLADRLHHHEAHGSVEVAEVRSSAGPTSGSKASNTVTIPCHHIRLGDILILQGRPCQVIRISTSAATGQHRYLGVDLFTKQLHEESSFVSNPAPSVVVQTMLGPVFKQYRVLDMQDGAIVAMTETGDVKQNLPVIDQSSLWTRLQKAFESGRGSVRVLVVTDHGREMAVDMKRVTLAMGVSHSRYGEDWDNEKDWAPYAIPIRGAKTKDTASDTNSDDSGIGAYIHVDNEAVKDGKKVQNLVESHKPETISVSLMRSWQDTLLKDPKNRLALSALNNADAREVLLSRATKIAEQHPVFNVKIPFEGGPITAQGNSGRCWLFASTNVFRVALMQKYNLDAFELSQSYLFFWDKLEKSNWFLEQIISTADQDLDSRLVQHLLREPLSDGGQWDMVYNIVDKYGLVPQVLHPDSFNANTSRVLNSIIFTKLRENALTLRNLINDPSTTTTMLSSAKGRMLKEMHAILTISLGPPPSVSEEFTWTFTDKADKVQTVRLTPKAFAEDIYSAKFRITSSTISKMISLVHDPRHKPFSHLTVDRLGNVVGGRDITYVNVDMVTLKDACVAMLKAGLPIFFGSDVGKFSNSALGVMDLDLIDYELGFNISLLGADKVARLMTGESQMTHAMVLTAVHIDEESGKTVRWRVQNSWGKNAGEEGWFVMSDAWMDEFVYQAVVDPKFVSKEVKDVLDKEKIVLPLWDPMGSLA</sequence>
<dbReference type="SUPFAM" id="SSF50104">
    <property type="entry name" value="Translation proteins SH3-like domain"/>
    <property type="match status" value="1"/>
</dbReference>
<dbReference type="FunFam" id="2.30.30.30:FF:000033">
    <property type="entry name" value="Woronin body major protein HEX1"/>
    <property type="match status" value="1"/>
</dbReference>
<evidence type="ECO:0000313" key="20">
    <source>
        <dbReference type="EMBL" id="KAK4192545.1"/>
    </source>
</evidence>
<evidence type="ECO:0000256" key="10">
    <source>
        <dbReference type="ARBA" id="ARBA00025347"/>
    </source>
</evidence>
<evidence type="ECO:0000256" key="1">
    <source>
        <dbReference type="ARBA" id="ARBA00000423"/>
    </source>
</evidence>
<dbReference type="PANTHER" id="PTHR10363:SF2">
    <property type="entry name" value="BLEOMYCIN HYDROLASE"/>
    <property type="match status" value="1"/>
</dbReference>
<dbReference type="GO" id="GO:0003723">
    <property type="term" value="F:RNA binding"/>
    <property type="evidence" value="ECO:0007669"/>
    <property type="project" value="InterPro"/>
</dbReference>
<dbReference type="Pfam" id="PF03051">
    <property type="entry name" value="Peptidase_C1_2"/>
    <property type="match status" value="1"/>
</dbReference>
<comment type="similarity">
    <text evidence="16">Belongs to the eIF-5A family. Hex1 subfamily.</text>
</comment>
<evidence type="ECO:0000256" key="7">
    <source>
        <dbReference type="ARBA" id="ARBA00022670"/>
    </source>
</evidence>
<comment type="subcellular location">
    <subcellularLocation>
        <location evidence="2">Cell septum</location>
    </subcellularLocation>
    <subcellularLocation>
        <location evidence="3">Cytoplasm</location>
    </subcellularLocation>
</comment>
<keyword evidence="9" id="KW-0788">Thiol protease</keyword>
<evidence type="ECO:0000256" key="4">
    <source>
        <dbReference type="ARBA" id="ARBA00012465"/>
    </source>
</evidence>
<evidence type="ECO:0000256" key="9">
    <source>
        <dbReference type="ARBA" id="ARBA00022807"/>
    </source>
</evidence>
<evidence type="ECO:0000259" key="18">
    <source>
        <dbReference type="Pfam" id="PF01287"/>
    </source>
</evidence>
<dbReference type="GO" id="GO:0043418">
    <property type="term" value="P:homocysteine catabolic process"/>
    <property type="evidence" value="ECO:0007669"/>
    <property type="project" value="TreeGrafter"/>
</dbReference>
<dbReference type="CDD" id="cd00585">
    <property type="entry name" value="Peptidase_C1B"/>
    <property type="match status" value="1"/>
</dbReference>
<dbReference type="SUPFAM" id="SSF50249">
    <property type="entry name" value="Nucleic acid-binding proteins"/>
    <property type="match status" value="1"/>
</dbReference>
<keyword evidence="6" id="KW-0963">Cytoplasm</keyword>
<dbReference type="InterPro" id="IPR004134">
    <property type="entry name" value="Peptidase_C1B"/>
</dbReference>
<evidence type="ECO:0000259" key="19">
    <source>
        <dbReference type="Pfam" id="PF21485"/>
    </source>
</evidence>
<dbReference type="InterPro" id="IPR038765">
    <property type="entry name" value="Papain-like_cys_pep_sf"/>
</dbReference>
<feature type="domain" description="Translation initiation factor 5A-like N-terminal" evidence="19">
    <location>
        <begin position="322"/>
        <end position="374"/>
    </location>
</feature>
<gene>
    <name evidence="20" type="ORF">QBC35DRAFT_520044</name>
</gene>